<dbReference type="EMBL" id="VFQX01000023">
    <property type="protein sequence ID" value="KAF0979683.1"/>
    <property type="molecule type" value="Genomic_DNA"/>
</dbReference>
<comment type="caution">
    <text evidence="2">The sequence shown here is derived from an EMBL/GenBank/DDBJ whole genome shotgun (WGS) entry which is preliminary data.</text>
</comment>
<evidence type="ECO:0000313" key="2">
    <source>
        <dbReference type="EMBL" id="KAF0979683.1"/>
    </source>
</evidence>
<dbReference type="GeneID" id="68108569"/>
<feature type="transmembrane region" description="Helical" evidence="1">
    <location>
        <begin position="420"/>
        <end position="451"/>
    </location>
</feature>
<dbReference type="Proteomes" id="UP000444721">
    <property type="component" value="Unassembled WGS sequence"/>
</dbReference>
<name>A0A6A5BNU6_NAEFO</name>
<dbReference type="PANTHER" id="PTHR21329">
    <property type="entry name" value="PHOSPHATIDYLINOSITOL N-ACETYLGLUCOSAMINYLTRANSFERASE SUBUNIT Q-RELATED"/>
    <property type="match status" value="1"/>
</dbReference>
<accession>A0A6A5BNU6</accession>
<feature type="transmembrane region" description="Helical" evidence="1">
    <location>
        <begin position="341"/>
        <end position="362"/>
    </location>
</feature>
<dbReference type="GO" id="GO:0016020">
    <property type="term" value="C:membrane"/>
    <property type="evidence" value="ECO:0007669"/>
    <property type="project" value="InterPro"/>
</dbReference>
<reference evidence="2 3" key="1">
    <citation type="journal article" date="2019" name="Sci. Rep.">
        <title>Nanopore sequencing improves the draft genome of the human pathogenic amoeba Naegleria fowleri.</title>
        <authorList>
            <person name="Liechti N."/>
            <person name="Schurch N."/>
            <person name="Bruggmann R."/>
            <person name="Wittwer M."/>
        </authorList>
    </citation>
    <scope>NUCLEOTIDE SEQUENCE [LARGE SCALE GENOMIC DNA]</scope>
    <source>
        <strain evidence="2 3">ATCC 30894</strain>
    </source>
</reference>
<dbReference type="GO" id="GO:0005783">
    <property type="term" value="C:endoplasmic reticulum"/>
    <property type="evidence" value="ECO:0007669"/>
    <property type="project" value="TreeGrafter"/>
</dbReference>
<organism evidence="2 3">
    <name type="scientific">Naegleria fowleri</name>
    <name type="common">Brain eating amoeba</name>
    <dbReference type="NCBI Taxonomy" id="5763"/>
    <lineage>
        <taxon>Eukaryota</taxon>
        <taxon>Discoba</taxon>
        <taxon>Heterolobosea</taxon>
        <taxon>Tetramitia</taxon>
        <taxon>Eutetramitia</taxon>
        <taxon>Vahlkampfiidae</taxon>
        <taxon>Naegleria</taxon>
    </lineage>
</organism>
<gene>
    <name evidence="2" type="ORF">FDP41_001351</name>
</gene>
<sequence>MIEEASTERAFEPHHLRNDHHHYCCSVFISKGLSEEVISYWNSLGKEKTSEDLLTAGVIIEHNSSKIEASEHKSFDIVLRKVVRQSDLNHSNRTQKDKLVGKIKFEKDSHTSECEHHNHNYETKSHDSQEKIFVIFQVDASAHSLIIRNVYLNGIDICKTNSIYCIYYQDGVKYNSYTNDDEVNANSSYLDCINNEPNHKRPEKNHPSDKEEEAHYSLISSVWLRCILSRIQDPVTLNSMIDITLGIIVAYFVYSLYDTNAFNNAKNQFLIIYEGFFKMVINHFEWLIRDSNPGGFKLNRQLNLLFGNMAIGGIKWWKSLYELCYLLIADNETVILLSKNLILTAVIACCMTGFSTLVAAVSDCFMIASVNILLFYRITRRLYSQLIQITLSLWRLFRGKKNNPLRKRIDNCDDYSNEQLVLGTILFTICIFLYFTVAIYYFTFAFLFFMLVIVRKMLFAIIVFINNFPVATLLNIKGKRNRGVFYQHLFTDSTTNTSYLEMTATTMSLSEAMQPLKQQILAQVINSNTCPHQMQNHTKLQNINQEDTLEETSSNIIVRLLLGYPLFYH</sequence>
<feature type="transmembrane region" description="Helical" evidence="1">
    <location>
        <begin position="235"/>
        <end position="257"/>
    </location>
</feature>
<dbReference type="GO" id="GO:0006506">
    <property type="term" value="P:GPI anchor biosynthetic process"/>
    <property type="evidence" value="ECO:0007669"/>
    <property type="project" value="InterPro"/>
</dbReference>
<dbReference type="AlphaFoldDB" id="A0A6A5BNU6"/>
<dbReference type="PANTHER" id="PTHR21329:SF3">
    <property type="entry name" value="PHOSPHATIDYLINOSITOL N-ACETYLGLUCOSAMINYLTRANSFERASE SUBUNIT Q"/>
    <property type="match status" value="1"/>
</dbReference>
<keyword evidence="1" id="KW-1133">Transmembrane helix</keyword>
<feature type="transmembrane region" description="Helical" evidence="1">
    <location>
        <begin position="457"/>
        <end position="476"/>
    </location>
</feature>
<dbReference type="InterPro" id="IPR007720">
    <property type="entry name" value="PigQ/GPI1"/>
</dbReference>
<dbReference type="VEuPathDB" id="AmoebaDB:NF0081600"/>
<dbReference type="Pfam" id="PF05024">
    <property type="entry name" value="Gpi1"/>
    <property type="match status" value="1"/>
</dbReference>
<keyword evidence="3" id="KW-1185">Reference proteome</keyword>
<dbReference type="RefSeq" id="XP_044564396.1">
    <property type="nucleotide sequence ID" value="XM_044704148.1"/>
</dbReference>
<protein>
    <recommendedName>
        <fullName evidence="4">Phosphatidylinositol N-acetylglucosaminyltransferase subunit Q</fullName>
    </recommendedName>
</protein>
<evidence type="ECO:0000256" key="1">
    <source>
        <dbReference type="SAM" id="Phobius"/>
    </source>
</evidence>
<evidence type="ECO:0008006" key="4">
    <source>
        <dbReference type="Google" id="ProtNLM"/>
    </source>
</evidence>
<proteinExistence type="predicted"/>
<dbReference type="VEuPathDB" id="AmoebaDB:FDP41_001351"/>
<dbReference type="OrthoDB" id="70250at2759"/>
<dbReference type="OMA" id="HTSECEH"/>
<evidence type="ECO:0000313" key="3">
    <source>
        <dbReference type="Proteomes" id="UP000444721"/>
    </source>
</evidence>
<keyword evidence="1" id="KW-0472">Membrane</keyword>
<feature type="transmembrane region" description="Helical" evidence="1">
    <location>
        <begin position="382"/>
        <end position="399"/>
    </location>
</feature>
<keyword evidence="1" id="KW-0812">Transmembrane</keyword>
<dbReference type="VEuPathDB" id="AmoebaDB:NfTy_029940"/>